<dbReference type="PANTHER" id="PTHR43065:SF50">
    <property type="entry name" value="HISTIDINE KINASE"/>
    <property type="match status" value="1"/>
</dbReference>
<feature type="coiled-coil region" evidence="6">
    <location>
        <begin position="554"/>
        <end position="620"/>
    </location>
</feature>
<feature type="transmembrane region" description="Helical" evidence="7">
    <location>
        <begin position="34"/>
        <end position="53"/>
    </location>
</feature>
<dbReference type="InterPro" id="IPR004358">
    <property type="entry name" value="Sig_transdc_His_kin-like_C"/>
</dbReference>
<feature type="transmembrane region" description="Helical" evidence="7">
    <location>
        <begin position="490"/>
        <end position="510"/>
    </location>
</feature>
<organism evidence="9 10">
    <name type="scientific">Allocoleopsis franciscana PCC 7113</name>
    <dbReference type="NCBI Taxonomy" id="1173027"/>
    <lineage>
        <taxon>Bacteria</taxon>
        <taxon>Bacillati</taxon>
        <taxon>Cyanobacteriota</taxon>
        <taxon>Cyanophyceae</taxon>
        <taxon>Coleofasciculales</taxon>
        <taxon>Coleofasciculaceae</taxon>
        <taxon>Allocoleopsis</taxon>
        <taxon>Allocoleopsis franciscana</taxon>
    </lineage>
</organism>
<dbReference type="InterPro" id="IPR036097">
    <property type="entry name" value="HisK_dim/P_sf"/>
</dbReference>
<dbReference type="InterPro" id="IPR003594">
    <property type="entry name" value="HATPase_dom"/>
</dbReference>
<evidence type="ECO:0000256" key="6">
    <source>
        <dbReference type="SAM" id="Coils"/>
    </source>
</evidence>
<protein>
    <recommendedName>
        <fullName evidence="2">histidine kinase</fullName>
        <ecNumber evidence="2">2.7.13.3</ecNumber>
    </recommendedName>
</protein>
<dbReference type="PANTHER" id="PTHR43065">
    <property type="entry name" value="SENSOR HISTIDINE KINASE"/>
    <property type="match status" value="1"/>
</dbReference>
<dbReference type="InterPro" id="IPR003661">
    <property type="entry name" value="HisK_dim/P_dom"/>
</dbReference>
<dbReference type="SMART" id="SM00387">
    <property type="entry name" value="HATPase_c"/>
    <property type="match status" value="1"/>
</dbReference>
<evidence type="ECO:0000256" key="1">
    <source>
        <dbReference type="ARBA" id="ARBA00000085"/>
    </source>
</evidence>
<feature type="transmembrane region" description="Helical" evidence="7">
    <location>
        <begin position="130"/>
        <end position="151"/>
    </location>
</feature>
<keyword evidence="4 9" id="KW-0418">Kinase</keyword>
<gene>
    <name evidence="9" type="ORF">Mic7113_2527</name>
</gene>
<dbReference type="Gene3D" id="1.10.287.130">
    <property type="match status" value="1"/>
</dbReference>
<evidence type="ECO:0000313" key="10">
    <source>
        <dbReference type="Proteomes" id="UP000010471"/>
    </source>
</evidence>
<name>K9WDL1_9CYAN</name>
<evidence type="ECO:0000313" key="9">
    <source>
        <dbReference type="EMBL" id="AFZ18323.1"/>
    </source>
</evidence>
<reference evidence="9 10" key="1">
    <citation type="submission" date="2012-06" db="EMBL/GenBank/DDBJ databases">
        <title>Finished chromosome of genome of Microcoleus sp. PCC 7113.</title>
        <authorList>
            <consortium name="US DOE Joint Genome Institute"/>
            <person name="Gugger M."/>
            <person name="Coursin T."/>
            <person name="Rippka R."/>
            <person name="Tandeau De Marsac N."/>
            <person name="Huntemann M."/>
            <person name="Wei C.-L."/>
            <person name="Han J."/>
            <person name="Detter J.C."/>
            <person name="Han C."/>
            <person name="Tapia R."/>
            <person name="Chen A."/>
            <person name="Kyrpides N."/>
            <person name="Mavromatis K."/>
            <person name="Markowitz V."/>
            <person name="Szeto E."/>
            <person name="Ivanova N."/>
            <person name="Pagani I."/>
            <person name="Pati A."/>
            <person name="Goodwin L."/>
            <person name="Nordberg H.P."/>
            <person name="Cantor M.N."/>
            <person name="Hua S.X."/>
            <person name="Woyke T."/>
            <person name="Kerfeld C.A."/>
        </authorList>
    </citation>
    <scope>NUCLEOTIDE SEQUENCE [LARGE SCALE GENOMIC DNA]</scope>
    <source>
        <strain evidence="9 10">PCC 7113</strain>
    </source>
</reference>
<dbReference type="SUPFAM" id="SSF55874">
    <property type="entry name" value="ATPase domain of HSP90 chaperone/DNA topoisomerase II/histidine kinase"/>
    <property type="match status" value="1"/>
</dbReference>
<dbReference type="Gene3D" id="3.30.565.10">
    <property type="entry name" value="Histidine kinase-like ATPase, C-terminal domain"/>
    <property type="match status" value="1"/>
</dbReference>
<dbReference type="PRINTS" id="PR00344">
    <property type="entry name" value="BCTRLSENSOR"/>
</dbReference>
<evidence type="ECO:0000256" key="3">
    <source>
        <dbReference type="ARBA" id="ARBA00022553"/>
    </source>
</evidence>
<comment type="catalytic activity">
    <reaction evidence="1">
        <text>ATP + protein L-histidine = ADP + protein N-phospho-L-histidine.</text>
        <dbReference type="EC" id="2.7.13.3"/>
    </reaction>
</comment>
<dbReference type="STRING" id="1173027.Mic7113_2527"/>
<keyword evidence="7" id="KW-1133">Transmembrane helix</keyword>
<dbReference type="KEGG" id="mic:Mic7113_2527"/>
<keyword evidence="3" id="KW-0597">Phosphoprotein</keyword>
<dbReference type="Pfam" id="PF00512">
    <property type="entry name" value="HisKA"/>
    <property type="match status" value="1"/>
</dbReference>
<dbReference type="InterPro" id="IPR036890">
    <property type="entry name" value="HATPase_C_sf"/>
</dbReference>
<dbReference type="Proteomes" id="UP000010471">
    <property type="component" value="Chromosome"/>
</dbReference>
<evidence type="ECO:0000256" key="4">
    <source>
        <dbReference type="ARBA" id="ARBA00022777"/>
    </source>
</evidence>
<feature type="transmembrane region" description="Helical" evidence="7">
    <location>
        <begin position="163"/>
        <end position="181"/>
    </location>
</feature>
<proteinExistence type="predicted"/>
<dbReference type="eggNOG" id="COG4191">
    <property type="taxonomic scope" value="Bacteria"/>
</dbReference>
<dbReference type="AlphaFoldDB" id="K9WDL1"/>
<keyword evidence="7" id="KW-0812">Transmembrane</keyword>
<accession>K9WDL1</accession>
<dbReference type="EC" id="2.7.13.3" evidence="2"/>
<dbReference type="SMART" id="SM00388">
    <property type="entry name" value="HisKA"/>
    <property type="match status" value="1"/>
</dbReference>
<dbReference type="Pfam" id="PF02518">
    <property type="entry name" value="HATPase_c"/>
    <property type="match status" value="1"/>
</dbReference>
<dbReference type="PROSITE" id="PS50109">
    <property type="entry name" value="HIS_KIN"/>
    <property type="match status" value="1"/>
</dbReference>
<dbReference type="PATRIC" id="fig|1173027.3.peg.2765"/>
<feature type="transmembrane region" description="Helical" evidence="7">
    <location>
        <begin position="201"/>
        <end position="220"/>
    </location>
</feature>
<keyword evidence="10" id="KW-1185">Reference proteome</keyword>
<dbReference type="EMBL" id="CP003630">
    <property type="protein sequence ID" value="AFZ18323.1"/>
    <property type="molecule type" value="Genomic_DNA"/>
</dbReference>
<feature type="transmembrane region" description="Helical" evidence="7">
    <location>
        <begin position="65"/>
        <end position="89"/>
    </location>
</feature>
<keyword evidence="4 9" id="KW-0808">Transferase</keyword>
<keyword evidence="7" id="KW-0472">Membrane</keyword>
<evidence type="ECO:0000256" key="2">
    <source>
        <dbReference type="ARBA" id="ARBA00012438"/>
    </source>
</evidence>
<dbReference type="HOGENOM" id="CLU_003851_1_1_3"/>
<evidence type="ECO:0000256" key="5">
    <source>
        <dbReference type="ARBA" id="ARBA00023012"/>
    </source>
</evidence>
<dbReference type="SUPFAM" id="SSF47384">
    <property type="entry name" value="Homodimeric domain of signal transducing histidine kinase"/>
    <property type="match status" value="1"/>
</dbReference>
<evidence type="ECO:0000259" key="8">
    <source>
        <dbReference type="PROSITE" id="PS50109"/>
    </source>
</evidence>
<dbReference type="CDD" id="cd00082">
    <property type="entry name" value="HisKA"/>
    <property type="match status" value="1"/>
</dbReference>
<keyword evidence="5" id="KW-0902">Two-component regulatory system</keyword>
<feature type="domain" description="Histidine kinase" evidence="8">
    <location>
        <begin position="646"/>
        <end position="906"/>
    </location>
</feature>
<dbReference type="InterPro" id="IPR005467">
    <property type="entry name" value="His_kinase_dom"/>
</dbReference>
<feature type="transmembrane region" description="Helical" evidence="7">
    <location>
        <begin position="96"/>
        <end position="118"/>
    </location>
</feature>
<sequence>MVLHQNRLIKKLRGKKFRNVVTSSKKLAVSQAHWRLRSSFVLAVLILAGYAGNYFNLSLFFGVDFLFGSIAVLMVVWLYGIGWGAVAAMLAGSHTFLLWGHPYAGIILIGEALFVGWWRRKCPNLLLLDGFYWIFVGMPLVWLFYSIPLGVPSQTVFLVMFKQGINGIFNALIASLLLTHSPIPTWADRPKIAKTLSLQQTLFNLLVAFVLFPALTLLVLNSRSAISNMEKTIQANLETVSTDLAIEVRFWHQQNLNALKQLAEVAVHSDIKSSIKLQESTELLQRTFSTIDQLFVMNREGQTLSFAGIGSTIASYSELEKTITESIGMKASDLTQPSITSQVLLIDDHHAPPRLVQIVPIIRNYRLVGSVVSEIDLSHLAQLLKSFTTLREMEITLLDRQDRVITSTRLDMPTLSKFKQRQGGEIRPLNDKVYQWLPLGEMPIMMRWKKSFYVQKTSAGEKLPFQVIVAVPTQPHFIYLENLYIKSLSILLLITALALAMANVISRWLAQPLLQLAELTTDLPDKLLNQKAIHWPNSWITEMNTLVSNSQFMAELLEQKFHEINAAKEQLEQRVQERTRELSTANQELELEVSKRQRVAEALQESEALLRTQAKDLETALYELQHTQAQLIQTEKMSSLGQLVAGVAHEINNPINFIYGNLIHAQDYTQDLLRLVELYQQHCPNFLSIMQEEIEAIDLDFLKDDLPKLMDSMQVGAERIHEIVQSLRSFSRLDEAEVKAVDIHEGIDSTLMILKSRLKATLKHPGIEVIKEYGQLPLVECYPGQLNQVFMNILVNSIDSLEDKFTYNAEENRPSLDSLPWIRIYTEIVKEDWVAIRISDNGMGIKKDQSCKLFDPFFTTKPIGKGTGLGLSISYQIIVEKHGGKLYCVAEPKQGAEFMIEIPLRQTRG</sequence>
<evidence type="ECO:0000256" key="7">
    <source>
        <dbReference type="SAM" id="Phobius"/>
    </source>
</evidence>
<dbReference type="GO" id="GO:0000155">
    <property type="term" value="F:phosphorelay sensor kinase activity"/>
    <property type="evidence" value="ECO:0007669"/>
    <property type="project" value="InterPro"/>
</dbReference>
<keyword evidence="6" id="KW-0175">Coiled coil</keyword>